<reference evidence="2 3" key="1">
    <citation type="journal article" date="2017" name="Curr. Biol.">
        <title>The Evolution of Venom by Co-option of Single-Copy Genes.</title>
        <authorList>
            <person name="Martinson E.O."/>
            <person name="Mrinalini"/>
            <person name="Kelkar Y.D."/>
            <person name="Chang C.H."/>
            <person name="Werren J.H."/>
        </authorList>
    </citation>
    <scope>NUCLEOTIDE SEQUENCE [LARGE SCALE GENOMIC DNA]</scope>
    <source>
        <strain evidence="2 3">Alberta</strain>
        <tissue evidence="2">Whole body</tissue>
    </source>
</reference>
<evidence type="ECO:0000256" key="1">
    <source>
        <dbReference type="SAM" id="SignalP"/>
    </source>
</evidence>
<keyword evidence="1" id="KW-0732">Signal</keyword>
<feature type="signal peptide" evidence="1">
    <location>
        <begin position="1"/>
        <end position="19"/>
    </location>
</feature>
<name>A0A232EJZ1_9HYME</name>
<evidence type="ECO:0000313" key="3">
    <source>
        <dbReference type="Proteomes" id="UP000215335"/>
    </source>
</evidence>
<feature type="chain" id="PRO_5013280152" evidence="1">
    <location>
        <begin position="20"/>
        <end position="104"/>
    </location>
</feature>
<sequence>MVSKISIIALFACLAVALAKPADNPLGSIASSGINAARNGVKGVSKGFSGTYEGTKQSIGNTAESANDLGQKGIETGFHIGKNIVRTFTKPAELISNIAGNIGK</sequence>
<comment type="caution">
    <text evidence="2">The sequence shown here is derived from an EMBL/GenBank/DDBJ whole genome shotgun (WGS) entry which is preliminary data.</text>
</comment>
<proteinExistence type="predicted"/>
<protein>
    <submittedName>
        <fullName evidence="2">Uncharacterized protein</fullName>
    </submittedName>
</protein>
<dbReference type="Proteomes" id="UP000215335">
    <property type="component" value="Unassembled WGS sequence"/>
</dbReference>
<dbReference type="EMBL" id="NNAY01003904">
    <property type="protein sequence ID" value="OXU18679.1"/>
    <property type="molecule type" value="Genomic_DNA"/>
</dbReference>
<keyword evidence="3" id="KW-1185">Reference proteome</keyword>
<organism evidence="2 3">
    <name type="scientific">Trichomalopsis sarcophagae</name>
    <dbReference type="NCBI Taxonomy" id="543379"/>
    <lineage>
        <taxon>Eukaryota</taxon>
        <taxon>Metazoa</taxon>
        <taxon>Ecdysozoa</taxon>
        <taxon>Arthropoda</taxon>
        <taxon>Hexapoda</taxon>
        <taxon>Insecta</taxon>
        <taxon>Pterygota</taxon>
        <taxon>Neoptera</taxon>
        <taxon>Endopterygota</taxon>
        <taxon>Hymenoptera</taxon>
        <taxon>Apocrita</taxon>
        <taxon>Proctotrupomorpha</taxon>
        <taxon>Chalcidoidea</taxon>
        <taxon>Pteromalidae</taxon>
        <taxon>Pteromalinae</taxon>
        <taxon>Trichomalopsis</taxon>
    </lineage>
</organism>
<gene>
    <name evidence="2" type="ORF">TSAR_003908</name>
</gene>
<dbReference type="AlphaFoldDB" id="A0A232EJZ1"/>
<accession>A0A232EJZ1</accession>
<evidence type="ECO:0000313" key="2">
    <source>
        <dbReference type="EMBL" id="OXU18679.1"/>
    </source>
</evidence>